<dbReference type="Pfam" id="PF01368">
    <property type="entry name" value="DHH"/>
    <property type="match status" value="1"/>
</dbReference>
<evidence type="ECO:0000256" key="5">
    <source>
        <dbReference type="ARBA" id="ARBA00022839"/>
    </source>
</evidence>
<feature type="domain" description="DDH" evidence="7">
    <location>
        <begin position="83"/>
        <end position="232"/>
    </location>
</feature>
<dbReference type="InterPro" id="IPR038763">
    <property type="entry name" value="DHH_sf"/>
</dbReference>
<dbReference type="RefSeq" id="WP_386820419.1">
    <property type="nucleotide sequence ID" value="NZ_JBHUIT010000017.1"/>
</dbReference>
<evidence type="ECO:0000313" key="11">
    <source>
        <dbReference type="Proteomes" id="UP001597375"/>
    </source>
</evidence>
<comment type="caution">
    <text evidence="10">The sequence shown here is derived from an EMBL/GenBank/DDBJ whole genome shotgun (WGS) entry which is preliminary data.</text>
</comment>
<dbReference type="SUPFAM" id="SSF64182">
    <property type="entry name" value="DHH phosphoesterases"/>
    <property type="match status" value="1"/>
</dbReference>
<protein>
    <recommendedName>
        <fullName evidence="2">Single-stranded-DNA-specific exonuclease RecJ</fullName>
    </recommendedName>
</protein>
<proteinExistence type="inferred from homology"/>
<accession>A0ABW5D9N8</accession>
<evidence type="ECO:0000259" key="9">
    <source>
        <dbReference type="Pfam" id="PF17768"/>
    </source>
</evidence>
<evidence type="ECO:0000313" key="10">
    <source>
        <dbReference type="EMBL" id="MFD2257133.1"/>
    </source>
</evidence>
<dbReference type="Gene3D" id="3.10.310.30">
    <property type="match status" value="1"/>
</dbReference>
<keyword evidence="3" id="KW-0540">Nuclease</keyword>
<evidence type="ECO:0000259" key="7">
    <source>
        <dbReference type="Pfam" id="PF01368"/>
    </source>
</evidence>
<evidence type="ECO:0000256" key="2">
    <source>
        <dbReference type="ARBA" id="ARBA00019841"/>
    </source>
</evidence>
<dbReference type="InterPro" id="IPR051673">
    <property type="entry name" value="SSDNA_exonuclease_RecJ"/>
</dbReference>
<keyword evidence="5 10" id="KW-0269">Exonuclease</keyword>
<dbReference type="Pfam" id="PF02272">
    <property type="entry name" value="DHHA1"/>
    <property type="match status" value="1"/>
</dbReference>
<organism evidence="10 11">
    <name type="scientific">Luteolibacter algae</name>
    <dbReference type="NCBI Taxonomy" id="454151"/>
    <lineage>
        <taxon>Bacteria</taxon>
        <taxon>Pseudomonadati</taxon>
        <taxon>Verrucomicrobiota</taxon>
        <taxon>Verrucomicrobiia</taxon>
        <taxon>Verrucomicrobiales</taxon>
        <taxon>Verrucomicrobiaceae</taxon>
        <taxon>Luteolibacter</taxon>
    </lineage>
</organism>
<dbReference type="InterPro" id="IPR004610">
    <property type="entry name" value="RecJ"/>
</dbReference>
<reference evidence="11" key="1">
    <citation type="journal article" date="2019" name="Int. J. Syst. Evol. Microbiol.">
        <title>The Global Catalogue of Microorganisms (GCM) 10K type strain sequencing project: providing services to taxonomists for standard genome sequencing and annotation.</title>
        <authorList>
            <consortium name="The Broad Institute Genomics Platform"/>
            <consortium name="The Broad Institute Genome Sequencing Center for Infectious Disease"/>
            <person name="Wu L."/>
            <person name="Ma J."/>
        </authorList>
    </citation>
    <scope>NUCLEOTIDE SEQUENCE [LARGE SCALE GENOMIC DNA]</scope>
    <source>
        <strain evidence="11">CGMCC 4.7106</strain>
    </source>
</reference>
<dbReference type="InterPro" id="IPR041122">
    <property type="entry name" value="RecJ_OB"/>
</dbReference>
<dbReference type="PANTHER" id="PTHR30255:SF2">
    <property type="entry name" value="SINGLE-STRANDED-DNA-SPECIFIC EXONUCLEASE RECJ"/>
    <property type="match status" value="1"/>
</dbReference>
<dbReference type="InterPro" id="IPR003156">
    <property type="entry name" value="DHHA1_dom"/>
</dbReference>
<name>A0ABW5D9N8_9BACT</name>
<dbReference type="GO" id="GO:0004527">
    <property type="term" value="F:exonuclease activity"/>
    <property type="evidence" value="ECO:0007669"/>
    <property type="project" value="UniProtKB-KW"/>
</dbReference>
<evidence type="ECO:0000256" key="6">
    <source>
        <dbReference type="SAM" id="Coils"/>
    </source>
</evidence>
<dbReference type="Gene3D" id="3.90.1640.30">
    <property type="match status" value="1"/>
</dbReference>
<keyword evidence="4" id="KW-0378">Hydrolase</keyword>
<feature type="domain" description="DHHA1" evidence="8">
    <location>
        <begin position="353"/>
        <end position="444"/>
    </location>
</feature>
<comment type="similarity">
    <text evidence="1">Belongs to the RecJ family.</text>
</comment>
<evidence type="ECO:0000259" key="8">
    <source>
        <dbReference type="Pfam" id="PF02272"/>
    </source>
</evidence>
<evidence type="ECO:0000256" key="4">
    <source>
        <dbReference type="ARBA" id="ARBA00022801"/>
    </source>
</evidence>
<dbReference type="Pfam" id="PF17768">
    <property type="entry name" value="RecJ_OB"/>
    <property type="match status" value="1"/>
</dbReference>
<evidence type="ECO:0000256" key="1">
    <source>
        <dbReference type="ARBA" id="ARBA00005915"/>
    </source>
</evidence>
<keyword evidence="11" id="KW-1185">Reference proteome</keyword>
<feature type="domain" description="RecJ OB" evidence="9">
    <location>
        <begin position="459"/>
        <end position="561"/>
    </location>
</feature>
<sequence>MRAMAFRWIPRGEPFYPNGGDRTKTDNDFPEILKHLIHQRGIAENEIEAFLNPKLRDLKDPFLIPGMDAAVARLLEAIDEKQKVCIYGDYDVDGISSITLMCKILHAYGLKPETFIPRRSPEGYGLSLAAIHRCIEETGKPDLLVTVDCGTVSVGEVAYLKAQGVDVVIVDHHEPNLDVQPDCVALVNPKCGDDFTYLCAAGVVFKLGHALMKTRKTELDLKELLDLVAVATIADIVPLVGENRLLVRHGLRHLSSTLNPGLRALQEVTGMNGHVTSTDVGFRIGPRINAAGRMDCPEDALETLITDCRRSAGELAKKLDDYNRERQAHENLIRKEALEQLSENFDPAVDPVIVIGSRTWHHGVVGIVASRLMRQYYKPTFVIAIDDEGVGKGSGRSIEGISLVEAIRACEDQLLAGGGHAMAAGLSIREESLEGFRKMFGEYVLANSSEEDRKPRLVYDAEINFSQLSLDFLASYELLHPFGNSNPQPVFVAREVGLSRPPFHMKNNHLRLMLRQGYHEQDAVFFGGGEHELPNPPWDIAFTIDRNTFRGKTTLQIMIQDVAPSRQSPE</sequence>
<evidence type="ECO:0000256" key="3">
    <source>
        <dbReference type="ARBA" id="ARBA00022722"/>
    </source>
</evidence>
<keyword evidence="6" id="KW-0175">Coiled coil</keyword>
<dbReference type="NCBIfam" id="TIGR00644">
    <property type="entry name" value="recJ"/>
    <property type="match status" value="1"/>
</dbReference>
<dbReference type="Proteomes" id="UP001597375">
    <property type="component" value="Unassembled WGS sequence"/>
</dbReference>
<dbReference type="InterPro" id="IPR001667">
    <property type="entry name" value="DDH_dom"/>
</dbReference>
<dbReference type="PANTHER" id="PTHR30255">
    <property type="entry name" value="SINGLE-STRANDED-DNA-SPECIFIC EXONUCLEASE RECJ"/>
    <property type="match status" value="1"/>
</dbReference>
<dbReference type="EMBL" id="JBHUIT010000017">
    <property type="protein sequence ID" value="MFD2257133.1"/>
    <property type="molecule type" value="Genomic_DNA"/>
</dbReference>
<gene>
    <name evidence="10" type="primary">recJ</name>
    <name evidence="10" type="ORF">ACFSSA_10625</name>
</gene>
<feature type="coiled-coil region" evidence="6">
    <location>
        <begin position="312"/>
        <end position="339"/>
    </location>
</feature>